<evidence type="ECO:0000259" key="12">
    <source>
        <dbReference type="PROSITE" id="PS50109"/>
    </source>
</evidence>
<keyword evidence="8 11" id="KW-1133">Transmembrane helix</keyword>
<dbReference type="EMBL" id="FNVQ01000001">
    <property type="protein sequence ID" value="SEG03994.1"/>
    <property type="molecule type" value="Genomic_DNA"/>
</dbReference>
<keyword evidence="6 11" id="KW-0812">Transmembrane</keyword>
<dbReference type="PROSITE" id="PS50109">
    <property type="entry name" value="HIS_KIN"/>
    <property type="match status" value="1"/>
</dbReference>
<dbReference type="InterPro" id="IPR005467">
    <property type="entry name" value="His_kinase_dom"/>
</dbReference>
<dbReference type="CDD" id="cd00082">
    <property type="entry name" value="HisKA"/>
    <property type="match status" value="1"/>
</dbReference>
<dbReference type="InterPro" id="IPR013727">
    <property type="entry name" value="2CSK_N"/>
</dbReference>
<feature type="transmembrane region" description="Helical" evidence="11">
    <location>
        <begin position="171"/>
        <end position="195"/>
    </location>
</feature>
<evidence type="ECO:0000256" key="6">
    <source>
        <dbReference type="ARBA" id="ARBA00022692"/>
    </source>
</evidence>
<dbReference type="Pfam" id="PF00512">
    <property type="entry name" value="HisKA"/>
    <property type="match status" value="1"/>
</dbReference>
<dbReference type="EC" id="2.7.13.3" evidence="3"/>
<evidence type="ECO:0000256" key="2">
    <source>
        <dbReference type="ARBA" id="ARBA00004370"/>
    </source>
</evidence>
<dbReference type="InterPro" id="IPR003594">
    <property type="entry name" value="HATPase_dom"/>
</dbReference>
<dbReference type="InterPro" id="IPR003660">
    <property type="entry name" value="HAMP_dom"/>
</dbReference>
<evidence type="ECO:0000313" key="14">
    <source>
        <dbReference type="EMBL" id="SEG03994.1"/>
    </source>
</evidence>
<dbReference type="InterPro" id="IPR036097">
    <property type="entry name" value="HisK_dim/P_sf"/>
</dbReference>
<dbReference type="PROSITE" id="PS50885">
    <property type="entry name" value="HAMP"/>
    <property type="match status" value="1"/>
</dbReference>
<keyword evidence="5" id="KW-0808">Transferase</keyword>
<evidence type="ECO:0000256" key="4">
    <source>
        <dbReference type="ARBA" id="ARBA00022553"/>
    </source>
</evidence>
<feature type="domain" description="Histidine kinase" evidence="12">
    <location>
        <begin position="254"/>
        <end position="466"/>
    </location>
</feature>
<evidence type="ECO:0000256" key="1">
    <source>
        <dbReference type="ARBA" id="ARBA00000085"/>
    </source>
</evidence>
<dbReference type="GO" id="GO:0005886">
    <property type="term" value="C:plasma membrane"/>
    <property type="evidence" value="ECO:0007669"/>
    <property type="project" value="TreeGrafter"/>
</dbReference>
<dbReference type="InterPro" id="IPR004358">
    <property type="entry name" value="Sig_transdc_His_kin-like_C"/>
</dbReference>
<dbReference type="SUPFAM" id="SSF47384">
    <property type="entry name" value="Homodimeric domain of signal transducing histidine kinase"/>
    <property type="match status" value="1"/>
</dbReference>
<dbReference type="PANTHER" id="PTHR45436:SF1">
    <property type="entry name" value="SENSOR PROTEIN QSEC"/>
    <property type="match status" value="1"/>
</dbReference>
<dbReference type="SMART" id="SM00388">
    <property type="entry name" value="HisKA"/>
    <property type="match status" value="1"/>
</dbReference>
<evidence type="ECO:0000256" key="11">
    <source>
        <dbReference type="SAM" id="Phobius"/>
    </source>
</evidence>
<dbReference type="InterPro" id="IPR003661">
    <property type="entry name" value="HisK_dim/P_dom"/>
</dbReference>
<dbReference type="RefSeq" id="WP_104002116.1">
    <property type="nucleotide sequence ID" value="NZ_FNVQ01000001.1"/>
</dbReference>
<keyword evidence="10 11" id="KW-0472">Membrane</keyword>
<evidence type="ECO:0000256" key="5">
    <source>
        <dbReference type="ARBA" id="ARBA00022679"/>
    </source>
</evidence>
<accession>A0A1H5WWY6</accession>
<evidence type="ECO:0000313" key="15">
    <source>
        <dbReference type="Proteomes" id="UP000236745"/>
    </source>
</evidence>
<keyword evidence="4" id="KW-0597">Phosphoprotein</keyword>
<dbReference type="GO" id="GO:0000155">
    <property type="term" value="F:phosphorelay sensor kinase activity"/>
    <property type="evidence" value="ECO:0007669"/>
    <property type="project" value="InterPro"/>
</dbReference>
<feature type="domain" description="HAMP" evidence="13">
    <location>
        <begin position="195"/>
        <end position="246"/>
    </location>
</feature>
<dbReference type="Pfam" id="PF02518">
    <property type="entry name" value="HATPase_c"/>
    <property type="match status" value="1"/>
</dbReference>
<dbReference type="CDD" id="cd00075">
    <property type="entry name" value="HATPase"/>
    <property type="match status" value="1"/>
</dbReference>
<keyword evidence="9" id="KW-0902">Two-component regulatory system</keyword>
<dbReference type="OrthoDB" id="9809766at2"/>
<comment type="subcellular location">
    <subcellularLocation>
        <location evidence="2">Membrane</location>
    </subcellularLocation>
</comment>
<dbReference type="PRINTS" id="PR00344">
    <property type="entry name" value="BCTRLSENSOR"/>
</dbReference>
<sequence length="468" mass="52326">MSERRGSIRRQMLLMTSMVLVVVGGAALWSAHLYADRAARLSYDRLLRGAALQISENIHMLDGRVVADLPASAFDMLAMAPRDRAFYAIIDSGKRIVTGYADLPSVPFDTLLEARDREGQFQPTLYDVDYRGEMVRFLGVAKRLIEADNAETVYIVVGQTLKARKALADEVGWFVLQFVALFFVLTLALLMLGIWRVLRPLNRLQHAIAERSPTDLQPLGNDVPREIAPLLDTLNYFMAQLQISLDQLKRFTAEAAHQIRTPLAGLHSQAQNALDEPDPEIRQRQLSHVLECSESLTRTVNQLLQHANLTHRFQSQPRVKVSLRQIATEVCRSLVIWGLDRGVELVYEGDEDVSVTGDAFALEQMIRNLVENAVKYSPAGSLVTLRLTEVGAGAELEVSDQGPGISDEEKPRVFERFYRSRNIDQPGSGLGLSIAREVAQYHGAELELHDNQPQGLVVRVRFNGEAIH</sequence>
<evidence type="ECO:0000256" key="9">
    <source>
        <dbReference type="ARBA" id="ARBA00023012"/>
    </source>
</evidence>
<name>A0A1H5WWY6_9GAMM</name>
<protein>
    <recommendedName>
        <fullName evidence="3">histidine kinase</fullName>
        <ecNumber evidence="3">2.7.13.3</ecNumber>
    </recommendedName>
</protein>
<keyword evidence="15" id="KW-1185">Reference proteome</keyword>
<evidence type="ECO:0000256" key="10">
    <source>
        <dbReference type="ARBA" id="ARBA00023136"/>
    </source>
</evidence>
<dbReference type="AlphaFoldDB" id="A0A1H5WWY6"/>
<dbReference type="Pfam" id="PF08521">
    <property type="entry name" value="2CSK_N"/>
    <property type="match status" value="1"/>
</dbReference>
<reference evidence="14 15" key="1">
    <citation type="submission" date="2016-10" db="EMBL/GenBank/DDBJ databases">
        <authorList>
            <person name="de Groot N.N."/>
        </authorList>
    </citation>
    <scope>NUCLEOTIDE SEQUENCE [LARGE SCALE GENOMIC DNA]</scope>
    <source>
        <strain evidence="14 15">DSM 22012</strain>
    </source>
</reference>
<comment type="catalytic activity">
    <reaction evidence="1">
        <text>ATP + protein L-histidine = ADP + protein N-phospho-L-histidine.</text>
        <dbReference type="EC" id="2.7.13.3"/>
    </reaction>
</comment>
<dbReference type="Gene3D" id="1.10.287.130">
    <property type="match status" value="1"/>
</dbReference>
<evidence type="ECO:0000256" key="7">
    <source>
        <dbReference type="ARBA" id="ARBA00022777"/>
    </source>
</evidence>
<dbReference type="PANTHER" id="PTHR45436">
    <property type="entry name" value="SENSOR HISTIDINE KINASE YKOH"/>
    <property type="match status" value="1"/>
</dbReference>
<gene>
    <name evidence="14" type="ORF">SAMN05444390_1011194</name>
</gene>
<organism evidence="14 15">
    <name type="scientific">Marinobacterium lutimaris</name>
    <dbReference type="NCBI Taxonomy" id="568106"/>
    <lineage>
        <taxon>Bacteria</taxon>
        <taxon>Pseudomonadati</taxon>
        <taxon>Pseudomonadota</taxon>
        <taxon>Gammaproteobacteria</taxon>
        <taxon>Oceanospirillales</taxon>
        <taxon>Oceanospirillaceae</taxon>
        <taxon>Marinobacterium</taxon>
    </lineage>
</organism>
<dbReference type="InterPro" id="IPR050428">
    <property type="entry name" value="TCS_sensor_his_kinase"/>
</dbReference>
<evidence type="ECO:0000256" key="8">
    <source>
        <dbReference type="ARBA" id="ARBA00022989"/>
    </source>
</evidence>
<evidence type="ECO:0000259" key="13">
    <source>
        <dbReference type="PROSITE" id="PS50885"/>
    </source>
</evidence>
<keyword evidence="7 14" id="KW-0418">Kinase</keyword>
<dbReference type="SUPFAM" id="SSF55874">
    <property type="entry name" value="ATPase domain of HSP90 chaperone/DNA topoisomerase II/histidine kinase"/>
    <property type="match status" value="1"/>
</dbReference>
<evidence type="ECO:0000256" key="3">
    <source>
        <dbReference type="ARBA" id="ARBA00012438"/>
    </source>
</evidence>
<feature type="transmembrane region" description="Helical" evidence="11">
    <location>
        <begin position="12"/>
        <end position="35"/>
    </location>
</feature>
<dbReference type="Gene3D" id="3.30.565.10">
    <property type="entry name" value="Histidine kinase-like ATPase, C-terminal domain"/>
    <property type="match status" value="1"/>
</dbReference>
<proteinExistence type="predicted"/>
<dbReference type="SMART" id="SM00387">
    <property type="entry name" value="HATPase_c"/>
    <property type="match status" value="1"/>
</dbReference>
<dbReference type="InterPro" id="IPR036890">
    <property type="entry name" value="HATPase_C_sf"/>
</dbReference>
<dbReference type="Proteomes" id="UP000236745">
    <property type="component" value="Unassembled WGS sequence"/>
</dbReference>